<evidence type="ECO:0000256" key="3">
    <source>
        <dbReference type="ARBA" id="ARBA00022729"/>
    </source>
</evidence>
<accession>A0ABP6C224</accession>
<evidence type="ECO:0000256" key="1">
    <source>
        <dbReference type="ARBA" id="ARBA00004418"/>
    </source>
</evidence>
<dbReference type="InterPro" id="IPR015168">
    <property type="entry name" value="SsuA/THI5"/>
</dbReference>
<keyword evidence="3" id="KW-0732">Signal</keyword>
<dbReference type="PROSITE" id="PS51257">
    <property type="entry name" value="PROKAR_LIPOPROTEIN"/>
    <property type="match status" value="1"/>
</dbReference>
<gene>
    <name evidence="5" type="ORF">GCM10010411_34930</name>
</gene>
<evidence type="ECO:0000259" key="4">
    <source>
        <dbReference type="Pfam" id="PF09084"/>
    </source>
</evidence>
<dbReference type="PANTHER" id="PTHR30024">
    <property type="entry name" value="ALIPHATIC SULFONATES-BINDING PROTEIN-RELATED"/>
    <property type="match status" value="1"/>
</dbReference>
<reference evidence="6" key="1">
    <citation type="journal article" date="2019" name="Int. J. Syst. Evol. Microbiol.">
        <title>The Global Catalogue of Microorganisms (GCM) 10K type strain sequencing project: providing services to taxonomists for standard genome sequencing and annotation.</title>
        <authorList>
            <consortium name="The Broad Institute Genomics Platform"/>
            <consortium name="The Broad Institute Genome Sequencing Center for Infectious Disease"/>
            <person name="Wu L."/>
            <person name="Ma J."/>
        </authorList>
    </citation>
    <scope>NUCLEOTIDE SEQUENCE [LARGE SCALE GENOMIC DNA]</scope>
    <source>
        <strain evidence="6">JCM 6833</strain>
    </source>
</reference>
<organism evidence="5 6">
    <name type="scientific">Actinomadura fulvescens</name>
    <dbReference type="NCBI Taxonomy" id="46160"/>
    <lineage>
        <taxon>Bacteria</taxon>
        <taxon>Bacillati</taxon>
        <taxon>Actinomycetota</taxon>
        <taxon>Actinomycetes</taxon>
        <taxon>Streptosporangiales</taxon>
        <taxon>Thermomonosporaceae</taxon>
        <taxon>Actinomadura</taxon>
    </lineage>
</organism>
<comment type="caution">
    <text evidence="5">The sequence shown here is derived from an EMBL/GenBank/DDBJ whole genome shotgun (WGS) entry which is preliminary data.</text>
</comment>
<dbReference type="Gene3D" id="3.40.190.10">
    <property type="entry name" value="Periplasmic binding protein-like II"/>
    <property type="match status" value="2"/>
</dbReference>
<evidence type="ECO:0000313" key="5">
    <source>
        <dbReference type="EMBL" id="GAA2598406.1"/>
    </source>
</evidence>
<dbReference type="Pfam" id="PF09084">
    <property type="entry name" value="NMT1"/>
    <property type="match status" value="1"/>
</dbReference>
<comment type="similarity">
    <text evidence="2">Belongs to the bacterial solute-binding protein SsuA/TauA family.</text>
</comment>
<dbReference type="SUPFAM" id="SSF53850">
    <property type="entry name" value="Periplasmic binding protein-like II"/>
    <property type="match status" value="1"/>
</dbReference>
<feature type="domain" description="SsuA/THI5-like" evidence="4">
    <location>
        <begin position="49"/>
        <end position="258"/>
    </location>
</feature>
<dbReference type="Proteomes" id="UP001501509">
    <property type="component" value="Unassembled WGS sequence"/>
</dbReference>
<dbReference type="RefSeq" id="WP_344542094.1">
    <property type="nucleotide sequence ID" value="NZ_BAAATD010000004.1"/>
</dbReference>
<dbReference type="EMBL" id="BAAATD010000004">
    <property type="protein sequence ID" value="GAA2598406.1"/>
    <property type="molecule type" value="Genomic_DNA"/>
</dbReference>
<sequence>MRLIRVLAPVLASVVALTSCGGDGDDSKGSGPHGLERPDLTVGVLPIADSAAVMLARSKGFFRAEGLNVKVEIIQGGATATPKLLSGLLDATLTNYVSLFIARERGNDLQIVADAAASRPGLFTIMVTKDSPVRAPADLKGKVVAVNTLKNIGELASLATLKNAGVEAKDVRFVEYPLPNMAPALEKRAVEAAWMTEPFITGGKNKLGLRSIADTMTGPMADFPIAGWVVTRRFADKNPKTVAAFRRAVVKAQALLAADRAELEAVLPTYTSIDAATAKAVTVPTFPTKLDPARIQRVPDVMRQYGYLTGKADAAAAIVAP</sequence>
<proteinExistence type="inferred from homology"/>
<evidence type="ECO:0000313" key="6">
    <source>
        <dbReference type="Proteomes" id="UP001501509"/>
    </source>
</evidence>
<dbReference type="PANTHER" id="PTHR30024:SF47">
    <property type="entry name" value="TAURINE-BINDING PERIPLASMIC PROTEIN"/>
    <property type="match status" value="1"/>
</dbReference>
<comment type="subcellular location">
    <subcellularLocation>
        <location evidence="1">Periplasm</location>
    </subcellularLocation>
</comment>
<name>A0ABP6C224_9ACTN</name>
<evidence type="ECO:0000256" key="2">
    <source>
        <dbReference type="ARBA" id="ARBA00010742"/>
    </source>
</evidence>
<keyword evidence="6" id="KW-1185">Reference proteome</keyword>
<protein>
    <submittedName>
        <fullName evidence="5">ABC transporter substrate-binding protein</fullName>
    </submittedName>
</protein>